<keyword evidence="4" id="KW-0560">Oxidoreductase</keyword>
<dbReference type="GO" id="GO:0004477">
    <property type="term" value="F:methenyltetrahydrofolate cyclohydrolase activity"/>
    <property type="evidence" value="ECO:0007669"/>
    <property type="project" value="TreeGrafter"/>
</dbReference>
<evidence type="ECO:0000313" key="7">
    <source>
        <dbReference type="EMBL" id="KHN96438.1"/>
    </source>
</evidence>
<dbReference type="RefSeq" id="XP_040677504.1">
    <property type="nucleotide sequence ID" value="XM_040824525.1"/>
</dbReference>
<evidence type="ECO:0000256" key="5">
    <source>
        <dbReference type="ARBA" id="ARBA00023268"/>
    </source>
</evidence>
<dbReference type="InterPro" id="IPR000672">
    <property type="entry name" value="THF_DH/CycHdrlase"/>
</dbReference>
<keyword evidence="8" id="KW-1185">Reference proteome</keyword>
<evidence type="ECO:0000256" key="4">
    <source>
        <dbReference type="ARBA" id="ARBA00023002"/>
    </source>
</evidence>
<dbReference type="GO" id="GO:0005829">
    <property type="term" value="C:cytosol"/>
    <property type="evidence" value="ECO:0007669"/>
    <property type="project" value="TreeGrafter"/>
</dbReference>
<feature type="domain" description="Tetrahydrofolate dehydrogenase/cyclohydrolase catalytic" evidence="6">
    <location>
        <begin position="24"/>
        <end position="117"/>
    </location>
</feature>
<dbReference type="InterPro" id="IPR046346">
    <property type="entry name" value="Aminoacid_DH-like_N_sf"/>
</dbReference>
<evidence type="ECO:0000313" key="8">
    <source>
        <dbReference type="Proteomes" id="UP000030816"/>
    </source>
</evidence>
<dbReference type="EMBL" id="AZHE01000015">
    <property type="protein sequence ID" value="KHN96438.1"/>
    <property type="molecule type" value="Genomic_DNA"/>
</dbReference>
<dbReference type="STRING" id="1081103.A0A0B2WR01"/>
<evidence type="ECO:0000256" key="2">
    <source>
        <dbReference type="ARBA" id="ARBA00022801"/>
    </source>
</evidence>
<dbReference type="GO" id="GO:0035999">
    <property type="term" value="P:tetrahydrofolate interconversion"/>
    <property type="evidence" value="ECO:0007669"/>
    <property type="project" value="TreeGrafter"/>
</dbReference>
<reference evidence="7 8" key="1">
    <citation type="journal article" date="2014" name="Proc. Natl. Acad. Sci. U.S.A.">
        <title>Trajectory and genomic determinants of fungal-pathogen speciation and host adaptation.</title>
        <authorList>
            <person name="Hu X."/>
            <person name="Xiao G."/>
            <person name="Zheng P."/>
            <person name="Shang Y."/>
            <person name="Su Y."/>
            <person name="Zhang X."/>
            <person name="Liu X."/>
            <person name="Zhan S."/>
            <person name="St Leger R.J."/>
            <person name="Wang C."/>
        </authorList>
    </citation>
    <scope>NUCLEOTIDE SEQUENCE [LARGE SCALE GENOMIC DNA]</scope>
    <source>
        <strain evidence="7 8">ARSEF 1941</strain>
    </source>
</reference>
<dbReference type="GO" id="GO:0004488">
    <property type="term" value="F:methylenetetrahydrofolate dehydrogenase (NADP+) activity"/>
    <property type="evidence" value="ECO:0007669"/>
    <property type="project" value="InterPro"/>
</dbReference>
<gene>
    <name evidence="7" type="ORF">MAM_05727</name>
</gene>
<evidence type="ECO:0000259" key="6">
    <source>
        <dbReference type="Pfam" id="PF00763"/>
    </source>
</evidence>
<evidence type="ECO:0000256" key="1">
    <source>
        <dbReference type="ARBA" id="ARBA00004777"/>
    </source>
</evidence>
<organism evidence="7 8">
    <name type="scientific">Metarhizium album (strain ARSEF 1941)</name>
    <dbReference type="NCBI Taxonomy" id="1081103"/>
    <lineage>
        <taxon>Eukaryota</taxon>
        <taxon>Fungi</taxon>
        <taxon>Dikarya</taxon>
        <taxon>Ascomycota</taxon>
        <taxon>Pezizomycotina</taxon>
        <taxon>Sordariomycetes</taxon>
        <taxon>Hypocreomycetidae</taxon>
        <taxon>Hypocreales</taxon>
        <taxon>Clavicipitaceae</taxon>
        <taxon>Metarhizium</taxon>
    </lineage>
</organism>
<dbReference type="HOGENOM" id="CLU_034045_1_0_1"/>
<dbReference type="PANTHER" id="PTHR48099">
    <property type="entry name" value="C-1-TETRAHYDROFOLATE SYNTHASE, CYTOPLASMIC-RELATED"/>
    <property type="match status" value="1"/>
</dbReference>
<evidence type="ECO:0000256" key="3">
    <source>
        <dbReference type="ARBA" id="ARBA00022857"/>
    </source>
</evidence>
<keyword evidence="5" id="KW-0511">Multifunctional enzyme</keyword>
<comment type="pathway">
    <text evidence="1">One-carbon metabolism; tetrahydrofolate interconversion.</text>
</comment>
<dbReference type="OrthoDB" id="9992527at2759"/>
<keyword evidence="2 7" id="KW-0378">Hydrolase</keyword>
<dbReference type="PANTHER" id="PTHR48099:SF5">
    <property type="entry name" value="C-1-TETRAHYDROFOLATE SYNTHASE, CYTOPLASMIC"/>
    <property type="match status" value="1"/>
</dbReference>
<name>A0A0B2WR01_METAS</name>
<sequence>MGADLLQGHLVVRDIERWCLRKGRRGGTAPVLAVIFFDTDPSAEDYVRIKAHVAEKAGVGYWVYEMSPDASCAQVQTQIRALNENARVHGILVQRPLPEHLGEPKVMAAIDPRKHVEEYRDGRASNIAADAVGRLLSSHGRRGALRRSAVHVAGAGNIVTDGFTAHMRRRYPWVSASPGLRQLVAAEHGGRPVVLITELHRGAGHVTPGMVRPEVRIVIDLGFYLSRGGVAAGDLDHAVLAMDGLAVAPTPGGVLPILPWLMMERTIRAARRLAREETGPGCACQ</sequence>
<dbReference type="Pfam" id="PF00763">
    <property type="entry name" value="THF_DHG_CYH"/>
    <property type="match status" value="1"/>
</dbReference>
<keyword evidence="3" id="KW-0521">NADP</keyword>
<protein>
    <submittedName>
        <fullName evidence="7">Methenyltetrahydrofolate cyclohydrolase</fullName>
    </submittedName>
</protein>
<dbReference type="AlphaFoldDB" id="A0A0B2WR01"/>
<comment type="caution">
    <text evidence="7">The sequence shown here is derived from an EMBL/GenBank/DDBJ whole genome shotgun (WGS) entry which is preliminary data.</text>
</comment>
<accession>A0A0B2WR01</accession>
<proteinExistence type="predicted"/>
<dbReference type="PRINTS" id="PR00085">
    <property type="entry name" value="THFDHDRGNASE"/>
</dbReference>
<dbReference type="Gene3D" id="3.40.50.720">
    <property type="entry name" value="NAD(P)-binding Rossmann-like Domain"/>
    <property type="match status" value="1"/>
</dbReference>
<dbReference type="InterPro" id="IPR020630">
    <property type="entry name" value="THF_DH/CycHdrlase_cat_dom"/>
</dbReference>
<dbReference type="Gene3D" id="3.40.50.10860">
    <property type="entry name" value="Leucine Dehydrogenase, chain A, domain 1"/>
    <property type="match status" value="1"/>
</dbReference>
<dbReference type="SUPFAM" id="SSF53223">
    <property type="entry name" value="Aminoacid dehydrogenase-like, N-terminal domain"/>
    <property type="match status" value="1"/>
</dbReference>
<dbReference type="Proteomes" id="UP000030816">
    <property type="component" value="Unassembled WGS sequence"/>
</dbReference>
<dbReference type="GeneID" id="63740182"/>